<proteinExistence type="predicted"/>
<comment type="caution">
    <text evidence="3">The sequence shown here is derived from an EMBL/GenBank/DDBJ whole genome shotgun (WGS) entry which is preliminary data.</text>
</comment>
<gene>
    <name evidence="3" type="ORF">JOM49_001946</name>
</gene>
<dbReference type="Gene3D" id="3.40.50.150">
    <property type="entry name" value="Vaccinia Virus protein VP39"/>
    <property type="match status" value="1"/>
</dbReference>
<keyword evidence="1" id="KW-0808">Transferase</keyword>
<sequence>MTAPKIFSEFTEGLNEINATEGSRAFSDSRSVRMKDTTSSVYDMAAAGSAKGDIWNWGMYDPVVAKEIAELIPGFGEFDTDGISEQLYYTALKAVPIEFGDYAGRSVLEVGCGMGEGLNFLSRIAGGGEFTGLDLSPRAIERATATLSRGRTLRYVQGDAEELPFGDGEVDVVINIESSHTYPDLARFLSEVSRVLKPGGYFSHIDVFTAKRLEVLRSLKGELPGLDWVHEQDLSPQVKAGIRRRLAPGSHFHRKLAEKRVPALARPIVKHSSAVIFGGVFAGHQDTAYIKLLRKLGVLPSGRHLEVESYRHHVAVKRA</sequence>
<dbReference type="RefSeq" id="WP_209663994.1">
    <property type="nucleotide sequence ID" value="NZ_JAGGMS010000001.1"/>
</dbReference>
<organism evidence="3 4">
    <name type="scientific">Amycolatopsis magusensis</name>
    <dbReference type="NCBI Taxonomy" id="882444"/>
    <lineage>
        <taxon>Bacteria</taxon>
        <taxon>Bacillati</taxon>
        <taxon>Actinomycetota</taxon>
        <taxon>Actinomycetes</taxon>
        <taxon>Pseudonocardiales</taxon>
        <taxon>Pseudonocardiaceae</taxon>
        <taxon>Amycolatopsis</taxon>
    </lineage>
</organism>
<evidence type="ECO:0000313" key="4">
    <source>
        <dbReference type="Proteomes" id="UP000741013"/>
    </source>
</evidence>
<dbReference type="InterPro" id="IPR013216">
    <property type="entry name" value="Methyltransf_11"/>
</dbReference>
<name>A0ABS4PLW1_9PSEU</name>
<dbReference type="SUPFAM" id="SSF53335">
    <property type="entry name" value="S-adenosyl-L-methionine-dependent methyltransferases"/>
    <property type="match status" value="1"/>
</dbReference>
<dbReference type="InterPro" id="IPR029063">
    <property type="entry name" value="SAM-dependent_MTases_sf"/>
</dbReference>
<keyword evidence="4" id="KW-1185">Reference proteome</keyword>
<dbReference type="PANTHER" id="PTHR44068:SF1">
    <property type="entry name" value="HYPOTHETICAL LOC100005854"/>
    <property type="match status" value="1"/>
</dbReference>
<dbReference type="EMBL" id="JAGGMS010000001">
    <property type="protein sequence ID" value="MBP2180420.1"/>
    <property type="molecule type" value="Genomic_DNA"/>
</dbReference>
<dbReference type="CDD" id="cd02440">
    <property type="entry name" value="AdoMet_MTases"/>
    <property type="match status" value="1"/>
</dbReference>
<protein>
    <submittedName>
        <fullName evidence="3">Ubiquinone/menaquinone biosynthesis C-methylase UbiE</fullName>
    </submittedName>
</protein>
<evidence type="ECO:0000313" key="3">
    <source>
        <dbReference type="EMBL" id="MBP2180420.1"/>
    </source>
</evidence>
<feature type="domain" description="Methyltransferase type 11" evidence="2">
    <location>
        <begin position="108"/>
        <end position="202"/>
    </location>
</feature>
<dbReference type="Proteomes" id="UP000741013">
    <property type="component" value="Unassembled WGS sequence"/>
</dbReference>
<evidence type="ECO:0000259" key="2">
    <source>
        <dbReference type="Pfam" id="PF08241"/>
    </source>
</evidence>
<evidence type="ECO:0000256" key="1">
    <source>
        <dbReference type="ARBA" id="ARBA00022679"/>
    </source>
</evidence>
<dbReference type="PANTHER" id="PTHR44068">
    <property type="entry name" value="ZGC:194242"/>
    <property type="match status" value="1"/>
</dbReference>
<accession>A0ABS4PLW1</accession>
<dbReference type="InterPro" id="IPR050447">
    <property type="entry name" value="Erg6_SMT_methyltransf"/>
</dbReference>
<keyword evidence="3" id="KW-0830">Ubiquinone</keyword>
<dbReference type="Pfam" id="PF08241">
    <property type="entry name" value="Methyltransf_11"/>
    <property type="match status" value="1"/>
</dbReference>
<reference evidence="3 4" key="1">
    <citation type="submission" date="2021-03" db="EMBL/GenBank/DDBJ databases">
        <title>Sequencing the genomes of 1000 actinobacteria strains.</title>
        <authorList>
            <person name="Klenk H.-P."/>
        </authorList>
    </citation>
    <scope>NUCLEOTIDE SEQUENCE [LARGE SCALE GENOMIC DNA]</scope>
    <source>
        <strain evidence="3 4">DSM 45510</strain>
    </source>
</reference>